<dbReference type="Pfam" id="PF00754">
    <property type="entry name" value="F5_F8_type_C"/>
    <property type="match status" value="1"/>
</dbReference>
<dbReference type="InterPro" id="IPR000421">
    <property type="entry name" value="FA58C"/>
</dbReference>
<gene>
    <name evidence="2" type="ORF">MoryE10_23940</name>
</gene>
<dbReference type="Proteomes" id="UP000824988">
    <property type="component" value="Chromosome"/>
</dbReference>
<dbReference type="RefSeq" id="WP_221047171.1">
    <property type="nucleotide sequence ID" value="NZ_AP019782.1"/>
</dbReference>
<proteinExistence type="predicted"/>
<dbReference type="PROSITE" id="PS50022">
    <property type="entry name" value="FA58C_3"/>
    <property type="match status" value="1"/>
</dbReference>
<protein>
    <recommendedName>
        <fullName evidence="1">F5/8 type C domain-containing protein</fullName>
    </recommendedName>
</protein>
<evidence type="ECO:0000313" key="3">
    <source>
        <dbReference type="Proteomes" id="UP000824988"/>
    </source>
</evidence>
<reference evidence="2" key="1">
    <citation type="submission" date="2019-06" db="EMBL/GenBank/DDBJ databases">
        <title>Complete genome sequence of Methylogaea oryzae strain JCM16910.</title>
        <authorList>
            <person name="Asakawa S."/>
        </authorList>
    </citation>
    <scope>NUCLEOTIDE SEQUENCE</scope>
    <source>
        <strain evidence="2">E10</strain>
    </source>
</reference>
<feature type="domain" description="F5/8 type C" evidence="1">
    <location>
        <begin position="148"/>
        <end position="282"/>
    </location>
</feature>
<dbReference type="EMBL" id="AP019782">
    <property type="protein sequence ID" value="BBL71788.1"/>
    <property type="molecule type" value="Genomic_DNA"/>
</dbReference>
<sequence>MKSQVLDDFASVADWTAVTSGQARLDISRATEADGHALRLDFDFGDGGGFVVARKPIDLSLPEAYAFTFRLRGAAPPNKFEFKLVDPGGHNVWRYQQEGFDFACDWRALKIRSSQIDFAWGPAGSGPAQRIGAIEIVIAAPPGGKGSVWLADLRLEDHSIRETPLLQASSALPGHDAGCAMDGRKDSHWRPDPADAAPWLLVDFREEREFGGLAVDWASRAAPFEVQISADGNHWRSAYQAPQAQGRRSPVYLPQCTARFVRLALRSASDGIAEIEVQPYDYSRSIDAFFRHLAQESRRGLYPRYLYGEQSYWTPAGVPHGLTRAVLNEEGLLEVDEGGFSLEPFLYLDEKLLTWADAAVEQRLERDYLPVPSSVWRLHGLTLTTTAFAGGELDEAVLYVRYRLENVGGESRPVRFFAAIRPFQVTPPWQSFGKIGGTSPIRRLAYDGRTIRVDDGKTVVPLAVPTAFGAAAFDQGQVTAALLAGETPASGLVEDGFGYASGALRYDLELAPGQRRDVYLAIPFGAADAAKAERCGNADGEQLLAAHLRHWESRLDKIELRLPEAAQAAHLACKTAAAHILVNRSGPAIQPGPRRYIRSWIRDGASMAAALVRMGCAAEAADYARWYAPFIAADGNVPCCVDRNGPDWLAEFDSQGQFVHAVWDYYRFSGDRAFLRELWPAAQRALAYLEALRARRLTEDFRTEGKRACYGLLPESVSHEGYLAQPVHAYWDDFWALRGLEDAAAMAQALDQITEAARLAGLAADFRQALAESIRTTMAQRGIDFLPGSVEWADFDPAASANAISLLDRPPLPADAVARTFDRYLEHFRRRRDGGMEWTNYTPYEIRVVDALVRLGRRDDAHELLDFFLADRRPRAWNQWPEIAWRDARTPAHLGDVPHSWIGAEYVLAFRNLFVYERETEQTLVIAAGVPARWLDGGFEIAVSGMPTGYGKLSYTLRREGENRLRLRLSGDFAAPHVRMALRPPLPRPLSGVTVNGEAAEHFGRDSVALACAGAPLEVVMAF</sequence>
<organism evidence="2 3">
    <name type="scientific">Methylogaea oryzae</name>
    <dbReference type="NCBI Taxonomy" id="1295382"/>
    <lineage>
        <taxon>Bacteria</taxon>
        <taxon>Pseudomonadati</taxon>
        <taxon>Pseudomonadota</taxon>
        <taxon>Gammaproteobacteria</taxon>
        <taxon>Methylococcales</taxon>
        <taxon>Methylococcaceae</taxon>
        <taxon>Methylogaea</taxon>
    </lineage>
</organism>
<keyword evidence="3" id="KW-1185">Reference proteome</keyword>
<name>A0A8D5AHT8_9GAMM</name>
<dbReference type="KEGG" id="moz:MoryE10_23940"/>
<accession>A0A8D5AHT8</accession>
<evidence type="ECO:0000259" key="1">
    <source>
        <dbReference type="PROSITE" id="PS50022"/>
    </source>
</evidence>
<dbReference type="AlphaFoldDB" id="A0A8D5AHT8"/>
<evidence type="ECO:0000313" key="2">
    <source>
        <dbReference type="EMBL" id="BBL71788.1"/>
    </source>
</evidence>